<reference evidence="3" key="2">
    <citation type="submission" date="2020-09" db="EMBL/GenBank/DDBJ databases">
        <authorList>
            <person name="Sun Q."/>
            <person name="Zhou Y."/>
        </authorList>
    </citation>
    <scope>NUCLEOTIDE SEQUENCE</scope>
    <source>
        <strain evidence="3">CGMCC 1.12160</strain>
    </source>
</reference>
<dbReference type="GO" id="GO:0016787">
    <property type="term" value="F:hydrolase activity"/>
    <property type="evidence" value="ECO:0007669"/>
    <property type="project" value="UniProtKB-KW"/>
</dbReference>
<organism evidence="3 4">
    <name type="scientific">Ornithinimicrobium tianjinense</name>
    <dbReference type="NCBI Taxonomy" id="1195761"/>
    <lineage>
        <taxon>Bacteria</taxon>
        <taxon>Bacillati</taxon>
        <taxon>Actinomycetota</taxon>
        <taxon>Actinomycetes</taxon>
        <taxon>Micrococcales</taxon>
        <taxon>Ornithinimicrobiaceae</taxon>
        <taxon>Ornithinimicrobium</taxon>
    </lineage>
</organism>
<keyword evidence="4" id="KW-1185">Reference proteome</keyword>
<dbReference type="EMBL" id="BMEM01000001">
    <property type="protein sequence ID" value="GGF37397.1"/>
    <property type="molecule type" value="Genomic_DNA"/>
</dbReference>
<dbReference type="InterPro" id="IPR029058">
    <property type="entry name" value="AB_hydrolase_fold"/>
</dbReference>
<keyword evidence="1" id="KW-0378">Hydrolase</keyword>
<dbReference type="AlphaFoldDB" id="A0A917BG08"/>
<protein>
    <submittedName>
        <fullName evidence="3">Lipase</fullName>
    </submittedName>
</protein>
<dbReference type="Pfam" id="PF20434">
    <property type="entry name" value="BD-FAE"/>
    <property type="match status" value="1"/>
</dbReference>
<proteinExistence type="predicted"/>
<gene>
    <name evidence="3" type="ORF">GCM10011366_01120</name>
</gene>
<evidence type="ECO:0000256" key="1">
    <source>
        <dbReference type="ARBA" id="ARBA00022801"/>
    </source>
</evidence>
<sequence>MLPPGRTSAYGPLPHQIYEVFGDPASPAWVVLVHGGFWRAEWDRTHQRPLAVALAQEGYAVALVEYARTGMAGGGWDGTFTDVRAALSAVLAEAAGAPVALVGHSAGGHLAVWLLHQPEAVGVGGAVSLGGCLDLALAADLGLGDDAAVDLVGGTPLTHPARYDAADPARLGRAPYPVVVMHGTADEAVPVSVARSWWEACAEPGRDVLDVMEGTTHFPLIDPAAPSYPTLLAHLRRLTVRG</sequence>
<dbReference type="Proteomes" id="UP000605670">
    <property type="component" value="Unassembled WGS sequence"/>
</dbReference>
<evidence type="ECO:0000313" key="4">
    <source>
        <dbReference type="Proteomes" id="UP000605670"/>
    </source>
</evidence>
<dbReference type="InterPro" id="IPR049492">
    <property type="entry name" value="BD-FAE-like_dom"/>
</dbReference>
<dbReference type="SUPFAM" id="SSF53474">
    <property type="entry name" value="alpha/beta-Hydrolases"/>
    <property type="match status" value="1"/>
</dbReference>
<comment type="caution">
    <text evidence="3">The sequence shown here is derived from an EMBL/GenBank/DDBJ whole genome shotgun (WGS) entry which is preliminary data.</text>
</comment>
<reference evidence="3" key="1">
    <citation type="journal article" date="2014" name="Int. J. Syst. Evol. Microbiol.">
        <title>Complete genome sequence of Corynebacterium casei LMG S-19264T (=DSM 44701T), isolated from a smear-ripened cheese.</title>
        <authorList>
            <consortium name="US DOE Joint Genome Institute (JGI-PGF)"/>
            <person name="Walter F."/>
            <person name="Albersmeier A."/>
            <person name="Kalinowski J."/>
            <person name="Ruckert C."/>
        </authorList>
    </citation>
    <scope>NUCLEOTIDE SEQUENCE</scope>
    <source>
        <strain evidence="3">CGMCC 1.12160</strain>
    </source>
</reference>
<dbReference type="PANTHER" id="PTHR48081">
    <property type="entry name" value="AB HYDROLASE SUPERFAMILY PROTEIN C4A8.06C"/>
    <property type="match status" value="1"/>
</dbReference>
<evidence type="ECO:0000313" key="3">
    <source>
        <dbReference type="EMBL" id="GGF37397.1"/>
    </source>
</evidence>
<evidence type="ECO:0000259" key="2">
    <source>
        <dbReference type="Pfam" id="PF20434"/>
    </source>
</evidence>
<dbReference type="Gene3D" id="3.40.50.1820">
    <property type="entry name" value="alpha/beta hydrolase"/>
    <property type="match status" value="1"/>
</dbReference>
<name>A0A917BG08_9MICO</name>
<dbReference type="InterPro" id="IPR050300">
    <property type="entry name" value="GDXG_lipolytic_enzyme"/>
</dbReference>
<feature type="domain" description="BD-FAE-like" evidence="2">
    <location>
        <begin position="28"/>
        <end position="193"/>
    </location>
</feature>
<accession>A0A917BG08</accession>